<dbReference type="EMBL" id="JAKWFO010000008">
    <property type="protein sequence ID" value="KAI9634004.1"/>
    <property type="molecule type" value="Genomic_DNA"/>
</dbReference>
<name>A0AA38LU03_9TREE</name>
<dbReference type="PIRSF" id="PIRSF000097">
    <property type="entry name" value="AKR"/>
    <property type="match status" value="1"/>
</dbReference>
<evidence type="ECO:0000313" key="7">
    <source>
        <dbReference type="Proteomes" id="UP001164286"/>
    </source>
</evidence>
<evidence type="ECO:0000313" key="6">
    <source>
        <dbReference type="EMBL" id="KAI9634004.1"/>
    </source>
</evidence>
<evidence type="ECO:0000259" key="5">
    <source>
        <dbReference type="Pfam" id="PF00248"/>
    </source>
</evidence>
<reference evidence="6" key="1">
    <citation type="journal article" date="2022" name="G3 (Bethesda)">
        <title>High quality genome of the basidiomycete yeast Dioszegia hungarica PDD-24b-2 isolated from cloud water.</title>
        <authorList>
            <person name="Jarrige D."/>
            <person name="Haridas S."/>
            <person name="Bleykasten-Grosshans C."/>
            <person name="Joly M."/>
            <person name="Nadalig T."/>
            <person name="Sancelme M."/>
            <person name="Vuilleumier S."/>
            <person name="Grigoriev I.V."/>
            <person name="Amato P."/>
            <person name="Bringel F."/>
        </authorList>
    </citation>
    <scope>NUCLEOTIDE SEQUENCE</scope>
    <source>
        <strain evidence="6">PDD-24b-2</strain>
    </source>
</reference>
<dbReference type="GeneID" id="77729423"/>
<dbReference type="PANTHER" id="PTHR43827:SF3">
    <property type="entry name" value="NADP-DEPENDENT OXIDOREDUCTASE DOMAIN-CONTAINING PROTEIN"/>
    <property type="match status" value="1"/>
</dbReference>
<keyword evidence="7" id="KW-1185">Reference proteome</keyword>
<dbReference type="PANTHER" id="PTHR43827">
    <property type="entry name" value="2,5-DIKETO-D-GLUCONIC ACID REDUCTASE"/>
    <property type="match status" value="1"/>
</dbReference>
<comment type="caution">
    <text evidence="6">The sequence shown here is derived from an EMBL/GenBank/DDBJ whole genome shotgun (WGS) entry which is preliminary data.</text>
</comment>
<keyword evidence="2" id="KW-0521">NADP</keyword>
<dbReference type="Proteomes" id="UP001164286">
    <property type="component" value="Unassembled WGS sequence"/>
</dbReference>
<dbReference type="PRINTS" id="PR00069">
    <property type="entry name" value="ALDKETRDTASE"/>
</dbReference>
<sequence length="298" mass="33105">MSRVQLNDGTYMPSTGINTGNGLVGLECTNLILSALNAGYRLIDTAPDHQNAESVGAALQRWSGDRADVYIVSQFGFRGGNGAEQDPRTVLLEEMKLMQVSYLDMYLLPGLYATSPHLADYWKTMEQLQAEGLTRSIGVSDFRAEDILELKKSWITPPAVNQMEYHPYVYHAPNMLRLRSIMDTEHIKVIAYGPLCPMFRSKDGPVDPVVARIADRHGVGQDEVLLAWATQYGGGAAVTLVNVLMEIHRDTPRKTEVPSNEAVDGMMLTQEDLDQIAEAGKGRFFRFAEAEVWRDALP</sequence>
<dbReference type="AlphaFoldDB" id="A0AA38LU03"/>
<evidence type="ECO:0000256" key="3">
    <source>
        <dbReference type="ARBA" id="ARBA00023002"/>
    </source>
</evidence>
<dbReference type="Gene3D" id="3.20.20.100">
    <property type="entry name" value="NADP-dependent oxidoreductase domain"/>
    <property type="match status" value="1"/>
</dbReference>
<dbReference type="InterPro" id="IPR036812">
    <property type="entry name" value="NAD(P)_OxRdtase_dom_sf"/>
</dbReference>
<comment type="similarity">
    <text evidence="1">Belongs to the aldo/keto reductase family.</text>
</comment>
<dbReference type="Pfam" id="PF00248">
    <property type="entry name" value="Aldo_ket_red"/>
    <property type="match status" value="1"/>
</dbReference>
<evidence type="ECO:0000256" key="4">
    <source>
        <dbReference type="PIRSR" id="PIRSR000097-2"/>
    </source>
</evidence>
<dbReference type="SUPFAM" id="SSF51430">
    <property type="entry name" value="NAD(P)-linked oxidoreductase"/>
    <property type="match status" value="1"/>
</dbReference>
<protein>
    <submittedName>
        <fullName evidence="6">NADP-dependent oxidoreductase domain-containing protein</fullName>
    </submittedName>
</protein>
<dbReference type="InterPro" id="IPR023210">
    <property type="entry name" value="NADP_OxRdtase_dom"/>
</dbReference>
<evidence type="ECO:0000256" key="1">
    <source>
        <dbReference type="ARBA" id="ARBA00007905"/>
    </source>
</evidence>
<feature type="binding site" evidence="4">
    <location>
        <position position="117"/>
    </location>
    <ligand>
        <name>substrate</name>
    </ligand>
</feature>
<dbReference type="InterPro" id="IPR020471">
    <property type="entry name" value="AKR"/>
</dbReference>
<organism evidence="6 7">
    <name type="scientific">Dioszegia hungarica</name>
    <dbReference type="NCBI Taxonomy" id="4972"/>
    <lineage>
        <taxon>Eukaryota</taxon>
        <taxon>Fungi</taxon>
        <taxon>Dikarya</taxon>
        <taxon>Basidiomycota</taxon>
        <taxon>Agaricomycotina</taxon>
        <taxon>Tremellomycetes</taxon>
        <taxon>Tremellales</taxon>
        <taxon>Bulleribasidiaceae</taxon>
        <taxon>Dioszegia</taxon>
    </lineage>
</organism>
<gene>
    <name evidence="6" type="ORF">MKK02DRAFT_38676</name>
</gene>
<accession>A0AA38LU03</accession>
<keyword evidence="3" id="KW-0560">Oxidoreductase</keyword>
<evidence type="ECO:0000256" key="2">
    <source>
        <dbReference type="ARBA" id="ARBA00022857"/>
    </source>
</evidence>
<feature type="domain" description="NADP-dependent oxidoreductase" evidence="5">
    <location>
        <begin position="31"/>
        <end position="238"/>
    </location>
</feature>
<proteinExistence type="inferred from homology"/>
<dbReference type="GO" id="GO:0016616">
    <property type="term" value="F:oxidoreductase activity, acting on the CH-OH group of donors, NAD or NADP as acceptor"/>
    <property type="evidence" value="ECO:0007669"/>
    <property type="project" value="UniProtKB-ARBA"/>
</dbReference>
<dbReference type="RefSeq" id="XP_052943781.1">
    <property type="nucleotide sequence ID" value="XM_053090218.1"/>
</dbReference>